<keyword evidence="3" id="KW-1185">Reference proteome</keyword>
<dbReference type="Proteomes" id="UP000032049">
    <property type="component" value="Unassembled WGS sequence"/>
</dbReference>
<dbReference type="SUPFAM" id="SSF55781">
    <property type="entry name" value="GAF domain-like"/>
    <property type="match status" value="1"/>
</dbReference>
<dbReference type="RefSeq" id="WP_041880486.1">
    <property type="nucleotide sequence ID" value="NZ_CP157278.1"/>
</dbReference>
<dbReference type="InterPro" id="IPR029016">
    <property type="entry name" value="GAF-like_dom_sf"/>
</dbReference>
<evidence type="ECO:0000313" key="3">
    <source>
        <dbReference type="Proteomes" id="UP000032049"/>
    </source>
</evidence>
<dbReference type="Pfam" id="PF01590">
    <property type="entry name" value="GAF"/>
    <property type="match status" value="1"/>
</dbReference>
<feature type="domain" description="GAF" evidence="1">
    <location>
        <begin position="32"/>
        <end position="163"/>
    </location>
</feature>
<reference evidence="2 3" key="1">
    <citation type="submission" date="2015-01" db="EMBL/GenBank/DDBJ databases">
        <title>Draft genome sequence of Pedobacter sp. NL19 isolated from sludge of an effluent treatment pond in an abandoned uranium mine.</title>
        <authorList>
            <person name="Santos T."/>
            <person name="Caetano T."/>
            <person name="Covas C."/>
            <person name="Cruz A."/>
            <person name="Mendo S."/>
        </authorList>
    </citation>
    <scope>NUCLEOTIDE SEQUENCE [LARGE SCALE GENOMIC DNA]</scope>
    <source>
        <strain evidence="2 3">NL19</strain>
    </source>
</reference>
<dbReference type="AlphaFoldDB" id="A0A0D0GTA1"/>
<evidence type="ECO:0000313" key="2">
    <source>
        <dbReference type="EMBL" id="KIO77706.1"/>
    </source>
</evidence>
<dbReference type="PANTHER" id="PTHR43102">
    <property type="entry name" value="SLR1143 PROTEIN"/>
    <property type="match status" value="1"/>
</dbReference>
<name>A0A0D0GTA1_9SPHI</name>
<proteinExistence type="predicted"/>
<accession>A0A0D0GTA1</accession>
<dbReference type="PANTHER" id="PTHR43102:SF2">
    <property type="entry name" value="GAF DOMAIN-CONTAINING PROTEIN"/>
    <property type="match status" value="1"/>
</dbReference>
<dbReference type="InterPro" id="IPR003018">
    <property type="entry name" value="GAF"/>
</dbReference>
<dbReference type="Gene3D" id="3.30.450.40">
    <property type="match status" value="1"/>
</dbReference>
<sequence>MENTFGRNIIPQNEEERLENLKKYKILYTKSEPIFDQLAAVAATMLKVPLAMINFVDKDHVWTKADQQGDWGTEVERGTSLCSLAILKGEVTVFEDALAEPCLMSNPLVVGEFGLRFYAAVPITTAEGFNIGAVCIVDKKIRTFTPQDRKKLEWIAQLIQIEIEKRA</sequence>
<evidence type="ECO:0000259" key="1">
    <source>
        <dbReference type="Pfam" id="PF01590"/>
    </source>
</evidence>
<organism evidence="2 3">
    <name type="scientific">Pedobacter lusitanus</name>
    <dbReference type="NCBI Taxonomy" id="1503925"/>
    <lineage>
        <taxon>Bacteria</taxon>
        <taxon>Pseudomonadati</taxon>
        <taxon>Bacteroidota</taxon>
        <taxon>Sphingobacteriia</taxon>
        <taxon>Sphingobacteriales</taxon>
        <taxon>Sphingobacteriaceae</taxon>
        <taxon>Pedobacter</taxon>
    </lineage>
</organism>
<comment type="caution">
    <text evidence="2">The sequence shown here is derived from an EMBL/GenBank/DDBJ whole genome shotgun (WGS) entry which is preliminary data.</text>
</comment>
<dbReference type="STRING" id="1503925.TH53_07985"/>
<dbReference type="OrthoDB" id="9811889at2"/>
<protein>
    <submittedName>
        <fullName evidence="2">Contig30, whole genome shotgun sequence</fullName>
    </submittedName>
</protein>
<gene>
    <name evidence="2" type="ORF">TH53_07985</name>
</gene>
<dbReference type="EMBL" id="JXRA01000030">
    <property type="protein sequence ID" value="KIO77706.1"/>
    <property type="molecule type" value="Genomic_DNA"/>
</dbReference>